<dbReference type="AlphaFoldDB" id="A0A517QLP3"/>
<gene>
    <name evidence="1" type="ORF">Mal48_17930</name>
</gene>
<name>A0A517QLP3_9PLAN</name>
<organism evidence="1 2">
    <name type="scientific">Thalassoglobus polymorphus</name>
    <dbReference type="NCBI Taxonomy" id="2527994"/>
    <lineage>
        <taxon>Bacteria</taxon>
        <taxon>Pseudomonadati</taxon>
        <taxon>Planctomycetota</taxon>
        <taxon>Planctomycetia</taxon>
        <taxon>Planctomycetales</taxon>
        <taxon>Planctomycetaceae</taxon>
        <taxon>Thalassoglobus</taxon>
    </lineage>
</organism>
<accession>A0A517QLP3</accession>
<protein>
    <submittedName>
        <fullName evidence="1">Uncharacterized protein</fullName>
    </submittedName>
</protein>
<evidence type="ECO:0000313" key="2">
    <source>
        <dbReference type="Proteomes" id="UP000315724"/>
    </source>
</evidence>
<keyword evidence="2" id="KW-1185">Reference proteome</keyword>
<dbReference type="EMBL" id="CP036267">
    <property type="protein sequence ID" value="QDT32546.1"/>
    <property type="molecule type" value="Genomic_DNA"/>
</dbReference>
<dbReference type="Proteomes" id="UP000315724">
    <property type="component" value="Chromosome"/>
</dbReference>
<proteinExistence type="predicted"/>
<sequence length="54" mass="5760">MKSGIHLQGTNSGVQTGIEQCSVKFFKYLEQILTASALTASALTVSALTEWDIA</sequence>
<dbReference type="KEGG" id="tpol:Mal48_17930"/>
<evidence type="ECO:0000313" key="1">
    <source>
        <dbReference type="EMBL" id="QDT32546.1"/>
    </source>
</evidence>
<reference evidence="1 2" key="1">
    <citation type="submission" date="2019-02" db="EMBL/GenBank/DDBJ databases">
        <title>Deep-cultivation of Planctomycetes and their phenomic and genomic characterization uncovers novel biology.</title>
        <authorList>
            <person name="Wiegand S."/>
            <person name="Jogler M."/>
            <person name="Boedeker C."/>
            <person name="Pinto D."/>
            <person name="Vollmers J."/>
            <person name="Rivas-Marin E."/>
            <person name="Kohn T."/>
            <person name="Peeters S.H."/>
            <person name="Heuer A."/>
            <person name="Rast P."/>
            <person name="Oberbeckmann S."/>
            <person name="Bunk B."/>
            <person name="Jeske O."/>
            <person name="Meyerdierks A."/>
            <person name="Storesund J.E."/>
            <person name="Kallscheuer N."/>
            <person name="Luecker S."/>
            <person name="Lage O.M."/>
            <person name="Pohl T."/>
            <person name="Merkel B.J."/>
            <person name="Hornburger P."/>
            <person name="Mueller R.-W."/>
            <person name="Bruemmer F."/>
            <person name="Labrenz M."/>
            <person name="Spormann A.M."/>
            <person name="Op den Camp H."/>
            <person name="Overmann J."/>
            <person name="Amann R."/>
            <person name="Jetten M.S.M."/>
            <person name="Mascher T."/>
            <person name="Medema M.H."/>
            <person name="Devos D.P."/>
            <person name="Kaster A.-K."/>
            <person name="Ovreas L."/>
            <person name="Rohde M."/>
            <person name="Galperin M.Y."/>
            <person name="Jogler C."/>
        </authorList>
    </citation>
    <scope>NUCLEOTIDE SEQUENCE [LARGE SCALE GENOMIC DNA]</scope>
    <source>
        <strain evidence="1 2">Mal48</strain>
    </source>
</reference>